<keyword evidence="4" id="KW-0964">Secreted</keyword>
<dbReference type="PANTHER" id="PTHR11319:SF35">
    <property type="entry name" value="OUTER MEMBRANE PROTEIN PMPC-RELATED"/>
    <property type="match status" value="1"/>
</dbReference>
<evidence type="ECO:0000256" key="2">
    <source>
        <dbReference type="ARBA" id="ARBA00004442"/>
    </source>
</evidence>
<evidence type="ECO:0000256" key="4">
    <source>
        <dbReference type="ARBA" id="ARBA00022525"/>
    </source>
</evidence>
<dbReference type="EMBL" id="CAXHTA020000001">
    <property type="protein sequence ID" value="CAL5218757.1"/>
    <property type="molecule type" value="Genomic_DNA"/>
</dbReference>
<dbReference type="PANTHER" id="PTHR11319">
    <property type="entry name" value="G PROTEIN-COUPLED RECEPTOR-RELATED"/>
    <property type="match status" value="1"/>
</dbReference>
<proteinExistence type="predicted"/>
<evidence type="ECO:0000313" key="9">
    <source>
        <dbReference type="Proteomes" id="UP001497392"/>
    </source>
</evidence>
<gene>
    <name evidence="8" type="primary">g474</name>
    <name evidence="8" type="ORF">VP750_LOCUS416</name>
</gene>
<keyword evidence="5" id="KW-0732">Signal</keyword>
<dbReference type="NCBIfam" id="TIGR01376">
    <property type="entry name" value="POMP_repeat"/>
    <property type="match status" value="3"/>
</dbReference>
<keyword evidence="9" id="KW-1185">Reference proteome</keyword>
<keyword evidence="7" id="KW-0998">Cell outer membrane</keyword>
<evidence type="ECO:0000313" key="8">
    <source>
        <dbReference type="EMBL" id="CAL5218757.1"/>
    </source>
</evidence>
<name>A0ABP1FMG3_9CHLO</name>
<organism evidence="8 9">
    <name type="scientific">Coccomyxa viridis</name>
    <dbReference type="NCBI Taxonomy" id="1274662"/>
    <lineage>
        <taxon>Eukaryota</taxon>
        <taxon>Viridiplantae</taxon>
        <taxon>Chlorophyta</taxon>
        <taxon>core chlorophytes</taxon>
        <taxon>Trebouxiophyceae</taxon>
        <taxon>Trebouxiophyceae incertae sedis</taxon>
        <taxon>Coccomyxaceae</taxon>
        <taxon>Coccomyxa</taxon>
    </lineage>
</organism>
<dbReference type="InterPro" id="IPR011050">
    <property type="entry name" value="Pectin_lyase_fold/virulence"/>
</dbReference>
<evidence type="ECO:0000256" key="3">
    <source>
        <dbReference type="ARBA" id="ARBA00004613"/>
    </source>
</evidence>
<dbReference type="Pfam" id="PF02415">
    <property type="entry name" value="Chlam_PMP"/>
    <property type="match status" value="3"/>
</dbReference>
<sequence>MPSSISPDAQRLMFTEPGPRVQTTEQYLTSCRIEGTGSADGTTISQASITCSGPNTPVQLLLSQELQRYQKGFSGVDVLPGFAEDSALVQIQNAANLAIVDSVISNIPGNLVIQNSTVQVLRSTFILNSGAAAGAMTIQDSQITGQSSVGITNTTFIGNVDGNSQGGAFAVAQGGLVQVVNSRFAANSASRGGAIYSEGASLTIMNSQFNGNTATTTGGAMYVAQQSALTILNSTFSGNIAGGLGGAVAVDTSQATVGGSVFSDNSAKSQGGALYQTNTTGDVTTCTFMSNTALNGGAIYQNMASGNILRTAFTDNIAGQKGGALFGETSTGNIMNSTFTMNRASQAGGAVFLNNCASSMSFSVFTLNDAGQGSGGAVYRVAGFT</sequence>
<dbReference type="InterPro" id="IPR003368">
    <property type="entry name" value="POMP_repeat"/>
</dbReference>
<dbReference type="Proteomes" id="UP001497392">
    <property type="component" value="Unassembled WGS sequence"/>
</dbReference>
<protein>
    <submittedName>
        <fullName evidence="8">G474 protein</fullName>
    </submittedName>
</protein>
<keyword evidence="6" id="KW-0472">Membrane</keyword>
<reference evidence="8 9" key="1">
    <citation type="submission" date="2024-06" db="EMBL/GenBank/DDBJ databases">
        <authorList>
            <person name="Kraege A."/>
            <person name="Thomma B."/>
        </authorList>
    </citation>
    <scope>NUCLEOTIDE SEQUENCE [LARGE SCALE GENOMIC DNA]</scope>
</reference>
<comment type="subcellular location">
    <subcellularLocation>
        <location evidence="1">Cell envelope</location>
    </subcellularLocation>
    <subcellularLocation>
        <location evidence="2">Cell outer membrane</location>
    </subcellularLocation>
    <subcellularLocation>
        <location evidence="3">Secreted</location>
    </subcellularLocation>
</comment>
<evidence type="ECO:0000256" key="1">
    <source>
        <dbReference type="ARBA" id="ARBA00004196"/>
    </source>
</evidence>
<accession>A0ABP1FMG3</accession>
<comment type="caution">
    <text evidence="8">The sequence shown here is derived from an EMBL/GenBank/DDBJ whole genome shotgun (WGS) entry which is preliminary data.</text>
</comment>
<evidence type="ECO:0000256" key="5">
    <source>
        <dbReference type="ARBA" id="ARBA00022729"/>
    </source>
</evidence>
<dbReference type="SUPFAM" id="SSF51126">
    <property type="entry name" value="Pectin lyase-like"/>
    <property type="match status" value="1"/>
</dbReference>
<evidence type="ECO:0000256" key="7">
    <source>
        <dbReference type="ARBA" id="ARBA00023237"/>
    </source>
</evidence>
<evidence type="ECO:0000256" key="6">
    <source>
        <dbReference type="ARBA" id="ARBA00023136"/>
    </source>
</evidence>